<evidence type="ECO:0000313" key="1">
    <source>
        <dbReference type="EMBL" id="TQV98930.1"/>
    </source>
</evidence>
<protein>
    <recommendedName>
        <fullName evidence="3">Protein kinase domain-containing protein</fullName>
    </recommendedName>
</protein>
<dbReference type="SUPFAM" id="SSF56112">
    <property type="entry name" value="Protein kinase-like (PK-like)"/>
    <property type="match status" value="1"/>
</dbReference>
<dbReference type="AlphaFoldDB" id="A0A545VB41"/>
<name>A0A545VB41_9HYPO</name>
<gene>
    <name evidence="1" type="ORF">IF1G_03010</name>
</gene>
<organism evidence="1 2">
    <name type="scientific">Cordyceps javanica</name>
    <dbReference type="NCBI Taxonomy" id="43265"/>
    <lineage>
        <taxon>Eukaryota</taxon>
        <taxon>Fungi</taxon>
        <taxon>Dikarya</taxon>
        <taxon>Ascomycota</taxon>
        <taxon>Pezizomycotina</taxon>
        <taxon>Sordariomycetes</taxon>
        <taxon>Hypocreomycetidae</taxon>
        <taxon>Hypocreales</taxon>
        <taxon>Cordycipitaceae</taxon>
        <taxon>Cordyceps</taxon>
    </lineage>
</organism>
<dbReference type="STRING" id="43265.A0A545VB41"/>
<dbReference type="PANTHER" id="PTHR37171">
    <property type="entry name" value="SERINE/THREONINE-PROTEIN KINASE YRZF-RELATED"/>
    <property type="match status" value="1"/>
</dbReference>
<sequence length="317" mass="36387">MEPSQRAVGAYHDDQVLSLNIESSHGFSQARSKVRLLVQKVQQPWTLSCGMVAVILDDTEEAAVTFLKLFDRRWAYQLRSDNGIQPWTTHIEESYANFVQCGRVANFLEKLNHEEGFKDTQDCWDDAENEAFLTQELGSLYTAETATYDALQEYQGKILPRLMAKVTLDLVPENQVPSDMLGHLQVKGILLQYLPGFTLSALDQHAPRQAWQGVVDEAVRITRMLGDVNVLNSDVRPGNFMVVPTANDEYRVYIIDLGQCRFRQTHESDKEWGRAKWQQDEEGAIGMVMRQRLRRSGFEYKFEPSMRYLEWAPGEDD</sequence>
<dbReference type="PANTHER" id="PTHR37171:SF1">
    <property type="entry name" value="SERINE_THREONINE-PROTEIN KINASE YRZF-RELATED"/>
    <property type="match status" value="1"/>
</dbReference>
<dbReference type="InterPro" id="IPR052396">
    <property type="entry name" value="Meiotic_Drive_Suppr_Kinase"/>
</dbReference>
<evidence type="ECO:0008006" key="3">
    <source>
        <dbReference type="Google" id="ProtNLM"/>
    </source>
</evidence>
<comment type="caution">
    <text evidence="1">The sequence shown here is derived from an EMBL/GenBank/DDBJ whole genome shotgun (WGS) entry which is preliminary data.</text>
</comment>
<keyword evidence="2" id="KW-1185">Reference proteome</keyword>
<dbReference type="EMBL" id="SPUK01000003">
    <property type="protein sequence ID" value="TQV98930.1"/>
    <property type="molecule type" value="Genomic_DNA"/>
</dbReference>
<proteinExistence type="predicted"/>
<accession>A0A545VB41</accession>
<reference evidence="1 2" key="1">
    <citation type="journal article" date="2019" name="Appl. Microbiol. Biotechnol.">
        <title>Genome sequence of Isaria javanica and comparative genome analysis insights into family S53 peptidase evolution in fungal entomopathogens.</title>
        <authorList>
            <person name="Lin R."/>
            <person name="Zhang X."/>
            <person name="Xin B."/>
            <person name="Zou M."/>
            <person name="Gao Y."/>
            <person name="Qin F."/>
            <person name="Hu Q."/>
            <person name="Xie B."/>
            <person name="Cheng X."/>
        </authorList>
    </citation>
    <scope>NUCLEOTIDE SEQUENCE [LARGE SCALE GENOMIC DNA]</scope>
    <source>
        <strain evidence="1 2">IJ1G</strain>
    </source>
</reference>
<dbReference type="Proteomes" id="UP000315783">
    <property type="component" value="Unassembled WGS sequence"/>
</dbReference>
<evidence type="ECO:0000313" key="2">
    <source>
        <dbReference type="Proteomes" id="UP000315783"/>
    </source>
</evidence>
<dbReference type="InterPro" id="IPR011009">
    <property type="entry name" value="Kinase-like_dom_sf"/>
</dbReference>
<dbReference type="OrthoDB" id="5134445at2759"/>